<dbReference type="Pfam" id="PF13966">
    <property type="entry name" value="zf-RVT"/>
    <property type="match status" value="1"/>
</dbReference>
<keyword evidence="4" id="KW-1185">Reference proteome</keyword>
<sequence length="1510" mass="171226">MSGPEIPVSSQAESAGSPSGSVQQKSYAAAVNKRPSLKKFEYEVSMQDGVPTIAVPKEVITDSVPLWEDFLVGRFPTQAPHVAKIHVIVNKIWTLGDKSIRIDVYEIDSTSVKFRIRDSSTRSRIVRRGMWNIAGLPMIVSKWSPIKEEAQPEIKMMPLWVTVKNVPHSMFSWDGLSFLTSPVGNPIRLHPETELCTNFEEAKVFVEVNLSQDVPKCFRFQIEDEEDVTVEFVYPWLPPKCTCCGKWGHLVDVCVTKPKSPLKVKETEVEEGEIVPVDLGNGPPVNSEVRTETANNGTKVADNQSSPMNGKDVTKRQDTPDKVSQQINQAEGEGWSLVSPGKGCKSSGKAQGKPLEFGQVTILSSSRFSVLSEQEENPAKDETQTVALREEITETELEKTVEIAAPTAGVGKKHVTEMEKVGSLRATLPRISKSSHKVLSETSSQKARDTGMRDFQETVSYCSLIDLSHHGPLFTWTNKREEGLVSKKLDRVLVNEEWNRRFPVAYGVFEAGGCSDHLRCRVKIGTDLPRPRGPFKFSNVLTTMPEFLRTVQDFWDDTPALFHSTSAMFRFSKKLKALKPILKSLSRTKLHNLSARVDDAYVSLCEKQNSTMENPSPQAIAEENQAYTKWDSLAVLEEGFLQQKSKLHWLDVGDKNNKYFHTSVKTRAANNSIREIQCVDGRTCTSQEDIKEEAVSFFQNFLQAKPNDFEGSSVSQIEHLLAYRSSSTDHEKLMKEVTEEEIRKVLFSMPKHKSPGPDGYTVEFFKAAWPILGRDFVIAIQSFFLKGFLPKGMNTTILALIPKKNEVRGMKDYRPISCCNVMYKVISKIMANRLKEILPDSIAPNQSAFIKDRLMMENLLLASELVKDYHKESISGRCALKIDISKAFDSVQWSFLINILKAIRIPDTFIHWIELCIGTASFSVQVNGELAGFFRSERGLRQGCSLSPYLFVICMNVLSCMLDKAVLEKQIGYHPRCRNMNLTHLCFADDIMVFSDGTSRSIQGILSTFEKFAAMSGLKISLEKSTIFMAGISQTTREAILQQFPFESGTLPVKYLGLPLLTKRMTSSDYLPLTEKIRARITSWTNRFLSFAGRLQLIKSVLASLTNFWLSVFRLPKACIDEIEKLFAAFLWSGPELNTRKTKISWSVVCKPKQEGGLGIKSLKEVNVVSILKLIWRIVSVKNSLWVRWIYKNLIRKDTFWSVKENTTLGSWLWKKILKQRNKARLFHKMEVRSGQHTSFWQDIWCPLGCLFQLLGPRGTIDLGISAHATVAEVLNLHRRRRHRVDLLNQIENYIDSARQGTSNEADRSLWKQNDCYKSSFSSQKTWQQIRVTSPTCGWYKGVWFPLSTPKYSFVTWLAFHNRLATGDRIRKWNLGARVGCVFCGEELETRDHLFFSCSYSSQIWLSLTSGIVNSRNISSWSSITPLLLDSSQSYLQVFTLRYVFQASIHSLWRERNSRRHGETAIPAMKLAKIIDKNVRNKFSTIPRSGNSRLVDGLQFWFHTRSSTNL</sequence>
<dbReference type="InterPro" id="IPR025558">
    <property type="entry name" value="DUF4283"/>
</dbReference>
<dbReference type="CDD" id="cd01650">
    <property type="entry name" value="RT_nLTR_like"/>
    <property type="match status" value="1"/>
</dbReference>
<evidence type="ECO:0000259" key="2">
    <source>
        <dbReference type="PROSITE" id="PS50878"/>
    </source>
</evidence>
<feature type="region of interest" description="Disordered" evidence="1">
    <location>
        <begin position="276"/>
        <end position="321"/>
    </location>
</feature>
<evidence type="ECO:0000313" key="3">
    <source>
        <dbReference type="EMBL" id="KAG7567167.1"/>
    </source>
</evidence>
<evidence type="ECO:0000256" key="1">
    <source>
        <dbReference type="SAM" id="MobiDB-lite"/>
    </source>
</evidence>
<dbReference type="Pfam" id="PF00078">
    <property type="entry name" value="RVT_1"/>
    <property type="match status" value="1"/>
</dbReference>
<name>A0A8T2A0Y2_9BRAS</name>
<organism evidence="3 4">
    <name type="scientific">Arabidopsis thaliana x Arabidopsis arenosa</name>
    <dbReference type="NCBI Taxonomy" id="1240361"/>
    <lineage>
        <taxon>Eukaryota</taxon>
        <taxon>Viridiplantae</taxon>
        <taxon>Streptophyta</taxon>
        <taxon>Embryophyta</taxon>
        <taxon>Tracheophyta</taxon>
        <taxon>Spermatophyta</taxon>
        <taxon>Magnoliopsida</taxon>
        <taxon>eudicotyledons</taxon>
        <taxon>Gunneridae</taxon>
        <taxon>Pentapetalae</taxon>
        <taxon>rosids</taxon>
        <taxon>malvids</taxon>
        <taxon>Brassicales</taxon>
        <taxon>Brassicaceae</taxon>
        <taxon>Camelineae</taxon>
        <taxon>Arabidopsis</taxon>
    </lineage>
</organism>
<feature type="compositionally biased region" description="Polar residues" evidence="1">
    <location>
        <begin position="292"/>
        <end position="308"/>
    </location>
</feature>
<feature type="region of interest" description="Disordered" evidence="1">
    <location>
        <begin position="1"/>
        <end position="27"/>
    </location>
</feature>
<keyword evidence="3" id="KW-0695">RNA-directed DNA polymerase</keyword>
<gene>
    <name evidence="3" type="ORF">ISN45_Aa04g000660</name>
</gene>
<dbReference type="PROSITE" id="PS50878">
    <property type="entry name" value="RT_POL"/>
    <property type="match status" value="1"/>
</dbReference>
<feature type="domain" description="Reverse transcriptase" evidence="2">
    <location>
        <begin position="782"/>
        <end position="1060"/>
    </location>
</feature>
<dbReference type="InterPro" id="IPR000477">
    <property type="entry name" value="RT_dom"/>
</dbReference>
<dbReference type="GO" id="GO:0003964">
    <property type="term" value="F:RNA-directed DNA polymerase activity"/>
    <property type="evidence" value="ECO:0007669"/>
    <property type="project" value="UniProtKB-KW"/>
</dbReference>
<feature type="compositionally biased region" description="Polar residues" evidence="1">
    <location>
        <begin position="8"/>
        <end position="26"/>
    </location>
</feature>
<proteinExistence type="predicted"/>
<feature type="compositionally biased region" description="Basic and acidic residues" evidence="1">
    <location>
        <begin position="312"/>
        <end position="321"/>
    </location>
</feature>
<evidence type="ECO:0000313" key="4">
    <source>
        <dbReference type="Proteomes" id="UP000694240"/>
    </source>
</evidence>
<dbReference type="PANTHER" id="PTHR33116">
    <property type="entry name" value="REVERSE TRANSCRIPTASE ZINC-BINDING DOMAIN-CONTAINING PROTEIN-RELATED-RELATED"/>
    <property type="match status" value="1"/>
</dbReference>
<reference evidence="3 4" key="1">
    <citation type="submission" date="2020-12" db="EMBL/GenBank/DDBJ databases">
        <title>Concerted genomic and epigenomic changes stabilize Arabidopsis allopolyploids.</title>
        <authorList>
            <person name="Chen Z."/>
        </authorList>
    </citation>
    <scope>NUCLEOTIDE SEQUENCE [LARGE SCALE GENOMIC DNA]</scope>
    <source>
        <strain evidence="3">Allo738</strain>
        <tissue evidence="3">Leaf</tissue>
    </source>
</reference>
<dbReference type="InterPro" id="IPR026960">
    <property type="entry name" value="RVT-Znf"/>
</dbReference>
<keyword evidence="3" id="KW-0548">Nucleotidyltransferase</keyword>
<accession>A0A8T2A0Y2</accession>
<protein>
    <submittedName>
        <fullName evidence="3">Reverse transcriptase domain</fullName>
    </submittedName>
</protein>
<keyword evidence="3" id="KW-0808">Transferase</keyword>
<dbReference type="Pfam" id="PF14111">
    <property type="entry name" value="DUF4283"/>
    <property type="match status" value="1"/>
</dbReference>
<dbReference type="EMBL" id="JAEFBK010000009">
    <property type="protein sequence ID" value="KAG7567167.1"/>
    <property type="molecule type" value="Genomic_DNA"/>
</dbReference>
<comment type="caution">
    <text evidence="3">The sequence shown here is derived from an EMBL/GenBank/DDBJ whole genome shotgun (WGS) entry which is preliminary data.</text>
</comment>
<dbReference type="Proteomes" id="UP000694240">
    <property type="component" value="Chromosome 9"/>
</dbReference>
<dbReference type="PANTHER" id="PTHR33116:SF78">
    <property type="entry name" value="OS12G0587133 PROTEIN"/>
    <property type="match status" value="1"/>
</dbReference>